<accession>A0A366DCX1</accession>
<reference evidence="2 3" key="1">
    <citation type="submission" date="2018-06" db="EMBL/GenBank/DDBJ databases">
        <title>Genomic Encyclopedia of Type Strains, Phase IV (KMG-IV): sequencing the most valuable type-strain genomes for metagenomic binning, comparative biology and taxonomic classification.</title>
        <authorList>
            <person name="Goeker M."/>
        </authorList>
    </citation>
    <scope>NUCLEOTIDE SEQUENCE [LARGE SCALE GENOMIC DNA]</scope>
    <source>
        <strain evidence="2 3">DSM 44599</strain>
    </source>
</reference>
<keyword evidence="1" id="KW-0472">Membrane</keyword>
<evidence type="ECO:0008006" key="4">
    <source>
        <dbReference type="Google" id="ProtNLM"/>
    </source>
</evidence>
<dbReference type="STRING" id="1210090.GCA_001613185_05738"/>
<evidence type="ECO:0000313" key="2">
    <source>
        <dbReference type="EMBL" id="RBO87901.1"/>
    </source>
</evidence>
<evidence type="ECO:0000256" key="1">
    <source>
        <dbReference type="SAM" id="Phobius"/>
    </source>
</evidence>
<keyword evidence="1" id="KW-0812">Transmembrane</keyword>
<feature type="transmembrane region" description="Helical" evidence="1">
    <location>
        <begin position="45"/>
        <end position="66"/>
    </location>
</feature>
<dbReference type="Proteomes" id="UP000252586">
    <property type="component" value="Unassembled WGS sequence"/>
</dbReference>
<keyword evidence="3" id="KW-1185">Reference proteome</keyword>
<dbReference type="EMBL" id="QNRE01000010">
    <property type="protein sequence ID" value="RBO87901.1"/>
    <property type="molecule type" value="Genomic_DNA"/>
</dbReference>
<proteinExistence type="predicted"/>
<protein>
    <recommendedName>
        <fullName evidence="4">DUF4190 domain-containing protein</fullName>
    </recommendedName>
</protein>
<gene>
    <name evidence="2" type="ORF">DFR74_110156</name>
</gene>
<feature type="transmembrane region" description="Helical" evidence="1">
    <location>
        <begin position="91"/>
        <end position="119"/>
    </location>
</feature>
<dbReference type="AlphaFoldDB" id="A0A366DCX1"/>
<sequence>MASYTIEGLPGVSIECMSMPPASGYPQPYGSPYGPPPDHPQATTILVLGILGLVFCQLFAPVAWFLGRKALAEIDASGGAIGGRSNVKAGYICGVIGTILMLLVVIGVVAIIVISLVVASTSPS</sequence>
<organism evidence="2 3">
    <name type="scientific">Nocardia puris</name>
    <dbReference type="NCBI Taxonomy" id="208602"/>
    <lineage>
        <taxon>Bacteria</taxon>
        <taxon>Bacillati</taxon>
        <taxon>Actinomycetota</taxon>
        <taxon>Actinomycetes</taxon>
        <taxon>Mycobacteriales</taxon>
        <taxon>Nocardiaceae</taxon>
        <taxon>Nocardia</taxon>
    </lineage>
</organism>
<evidence type="ECO:0000313" key="3">
    <source>
        <dbReference type="Proteomes" id="UP000252586"/>
    </source>
</evidence>
<name>A0A366DCX1_9NOCA</name>
<keyword evidence="1" id="KW-1133">Transmembrane helix</keyword>
<comment type="caution">
    <text evidence="2">The sequence shown here is derived from an EMBL/GenBank/DDBJ whole genome shotgun (WGS) entry which is preliminary data.</text>
</comment>